<proteinExistence type="predicted"/>
<dbReference type="SUPFAM" id="SSF55821">
    <property type="entry name" value="YrdC/RibB"/>
    <property type="match status" value="1"/>
</dbReference>
<dbReference type="EMBL" id="UAUX01000004">
    <property type="protein sequence ID" value="SPZ97283.1"/>
    <property type="molecule type" value="Genomic_DNA"/>
</dbReference>
<dbReference type="InterPro" id="IPR017945">
    <property type="entry name" value="DHBP_synth_RibB-like_a/b_dom"/>
</dbReference>
<dbReference type="AlphaFoldDB" id="A0A2X2JZ22"/>
<organism evidence="1 2">
    <name type="scientific">Staphylococcus aureus</name>
    <dbReference type="NCBI Taxonomy" id="1280"/>
    <lineage>
        <taxon>Bacteria</taxon>
        <taxon>Bacillati</taxon>
        <taxon>Bacillota</taxon>
        <taxon>Bacilli</taxon>
        <taxon>Bacillales</taxon>
        <taxon>Staphylococcaceae</taxon>
        <taxon>Staphylococcus</taxon>
    </lineage>
</organism>
<reference evidence="1 2" key="1">
    <citation type="submission" date="2018-06" db="EMBL/GenBank/DDBJ databases">
        <authorList>
            <consortium name="Pathogen Informatics"/>
            <person name="Doyle S."/>
        </authorList>
    </citation>
    <scope>NUCLEOTIDE SEQUENCE [LARGE SCALE GENOMIC DNA]</scope>
    <source>
        <strain evidence="1 2">NCTC7878</strain>
    </source>
</reference>
<evidence type="ECO:0000313" key="2">
    <source>
        <dbReference type="Proteomes" id="UP000249913"/>
    </source>
</evidence>
<dbReference type="Proteomes" id="UP000249913">
    <property type="component" value="Unassembled WGS sequence"/>
</dbReference>
<name>A0A2X2JZ22_STAAU</name>
<evidence type="ECO:0000313" key="1">
    <source>
        <dbReference type="EMBL" id="SPZ97283.1"/>
    </source>
</evidence>
<accession>A0A2X2JZ22</accession>
<protein>
    <submittedName>
        <fullName evidence="1">Sua5 YciO YrdC YwlC family protein</fullName>
    </submittedName>
</protein>
<gene>
    <name evidence="1" type="ORF">NCTC7878_00675</name>
</gene>
<sequence>MEILNDSVKSFEKLYLQLQDGFPVIVPTDTNYNLCSLPNNDLCIDKYLNIKSDRKISHYHYLLISQRIGNCMEIIKIRK</sequence>